<accession>A0ABP0S1Y5</accession>
<protein>
    <submittedName>
        <fullName evidence="2">Transposon Ty1-PL Gag-Pol polyprotein</fullName>
    </submittedName>
</protein>
<comment type="caution">
    <text evidence="2">The sequence shown here is derived from an EMBL/GenBank/DDBJ whole genome shotgun (WGS) entry which is preliminary data.</text>
</comment>
<evidence type="ECO:0000313" key="2">
    <source>
        <dbReference type="EMBL" id="CAK9106344.1"/>
    </source>
</evidence>
<proteinExistence type="predicted"/>
<sequence>MARWHVVFKFHDRQMVAMGVSHLTATRHPGLNLFEYGNLDEFQTDGALQELYEHASGSELWELVEDLESLPLVDAREPNIPGTSDSEEASDETTTSHDFGVQWQRQDESTASEVEDHNNHHQNWWSRLGSLATFTKGKKRKVRHGVNEVCEAFHAHRPARSVPRAHPMPPVRPPVRPYYKVLEIFTWTMAITMCAVQRGWTGCGPVTLPRWNLEDGEHRDEAMRYIVKEEPDLVVLAWPCTVWPPLQYYGVEMTWERWEQLQQRREDDREDFLSFVHEVVKQQRRWGRAHLGENPLRSAAWKEPYIQSAYEDEYYGKTGMCSYGWRRPDTKELLKKPTALAGTREIVEACCRPCNWTSPHGQTLGTFLFQGQRRSIAEFAGGYTKGFARQVIKGAELFLDNWSPEVCRVFVEDDVPEERMQRPLNVRRVKRQSHLTGPSGKSRSSSRAQLGHVHFISTEAALSGPSRANIVLFKSSKISRVVKSSLAAEGNALSAAAGGQLYLRLLCKALWFCPPSMTNEWKESLKVPGRLVMDAKALYDHLLRTGHMTSERQTMIDILAAKQLIESALMGIAWGIDKANVWGMVCEF</sequence>
<evidence type="ECO:0000256" key="1">
    <source>
        <dbReference type="SAM" id="MobiDB-lite"/>
    </source>
</evidence>
<dbReference type="EMBL" id="CAXAMM010042707">
    <property type="protein sequence ID" value="CAK9106344.1"/>
    <property type="molecule type" value="Genomic_DNA"/>
</dbReference>
<feature type="region of interest" description="Disordered" evidence="1">
    <location>
        <begin position="429"/>
        <end position="448"/>
    </location>
</feature>
<organism evidence="2 3">
    <name type="scientific">Durusdinium trenchii</name>
    <dbReference type="NCBI Taxonomy" id="1381693"/>
    <lineage>
        <taxon>Eukaryota</taxon>
        <taxon>Sar</taxon>
        <taxon>Alveolata</taxon>
        <taxon>Dinophyceae</taxon>
        <taxon>Suessiales</taxon>
        <taxon>Symbiodiniaceae</taxon>
        <taxon>Durusdinium</taxon>
    </lineage>
</organism>
<feature type="region of interest" description="Disordered" evidence="1">
    <location>
        <begin position="75"/>
        <end position="97"/>
    </location>
</feature>
<gene>
    <name evidence="2" type="ORF">SCF082_LOCUS49535</name>
</gene>
<evidence type="ECO:0000313" key="3">
    <source>
        <dbReference type="Proteomes" id="UP001642464"/>
    </source>
</evidence>
<keyword evidence="3" id="KW-1185">Reference proteome</keyword>
<name>A0ABP0S1Y5_9DINO</name>
<dbReference type="Proteomes" id="UP001642464">
    <property type="component" value="Unassembled WGS sequence"/>
</dbReference>
<feature type="compositionally biased region" description="Polar residues" evidence="1">
    <location>
        <begin position="434"/>
        <end position="448"/>
    </location>
</feature>
<reference evidence="2 3" key="1">
    <citation type="submission" date="2024-02" db="EMBL/GenBank/DDBJ databases">
        <authorList>
            <person name="Chen Y."/>
            <person name="Shah S."/>
            <person name="Dougan E. K."/>
            <person name="Thang M."/>
            <person name="Chan C."/>
        </authorList>
    </citation>
    <scope>NUCLEOTIDE SEQUENCE [LARGE SCALE GENOMIC DNA]</scope>
</reference>